<evidence type="ECO:0000256" key="1">
    <source>
        <dbReference type="ARBA" id="ARBA00022676"/>
    </source>
</evidence>
<keyword evidence="3" id="KW-0812">Transmembrane</keyword>
<dbReference type="CDD" id="cd11301">
    <property type="entry name" value="Fut1_Fut2_like"/>
    <property type="match status" value="1"/>
</dbReference>
<protein>
    <recommendedName>
        <fullName evidence="3">L-Fucosyltransferase</fullName>
        <ecNumber evidence="3">2.4.1.-</ecNumber>
    </recommendedName>
</protein>
<dbReference type="AlphaFoldDB" id="A0A8S2CLZ9"/>
<comment type="caution">
    <text evidence="4">The sequence shown here is derived from an EMBL/GenBank/DDBJ whole genome shotgun (WGS) entry which is preliminary data.</text>
</comment>
<feature type="non-terminal residue" evidence="4">
    <location>
        <position position="1"/>
    </location>
</feature>
<keyword evidence="3" id="KW-0333">Golgi apparatus</keyword>
<dbReference type="EMBL" id="CAJOBA010000278">
    <property type="protein sequence ID" value="CAF3519541.1"/>
    <property type="molecule type" value="Genomic_DNA"/>
</dbReference>
<dbReference type="Proteomes" id="UP000682733">
    <property type="component" value="Unassembled WGS sequence"/>
</dbReference>
<dbReference type="EC" id="2.4.1.-" evidence="3"/>
<comment type="pathway">
    <text evidence="3">Protein modification; protein glycosylation.</text>
</comment>
<sequence>FTNKLPKYMLNRNNSSNIETLDNSTYADNSSTCLIILRERNGRLGNRMFMFASAVGLALTHSCRLYIDKLIIDELSIPFEIDVLNMTVTETEYLNVVRFVRQLYNYCTFFPYLLKPNAIKYLELTGFWQVQGHFTTYTKEIQKQFTFRPSILARVGLFFEWQIHLRNTCFNMTNLTIIKSCIIQNTMQTYSSKNQTDKTNLTQLQLRNKLILSSYTWIGIHIRRGDFLYGRTVSSTSFILDAMNLFNTKYNNRTIFVITSDEKSYCSRTFTHILNVVVTPHSFTPAEDLAILAVCQNTIVTVGTFGWWGAYLSGGVVIHDVKSPQNPTPIDNNCSKDAFFPSWFSFLNRTS</sequence>
<keyword evidence="3" id="KW-0325">Glycoprotein</keyword>
<dbReference type="PANTHER" id="PTHR11927:SF9">
    <property type="entry name" value="L-FUCOSYLTRANSFERASE"/>
    <property type="match status" value="1"/>
</dbReference>
<dbReference type="GO" id="GO:0008107">
    <property type="term" value="F:galactoside 2-alpha-L-fucosyltransferase activity"/>
    <property type="evidence" value="ECO:0007669"/>
    <property type="project" value="InterPro"/>
</dbReference>
<accession>A0A8S2CLZ9</accession>
<dbReference type="Pfam" id="PF01531">
    <property type="entry name" value="Glyco_transf_11"/>
    <property type="match status" value="1"/>
</dbReference>
<comment type="similarity">
    <text evidence="3">Belongs to the glycosyltransferase 11 family.</text>
</comment>
<gene>
    <name evidence="4" type="ORF">OVA965_LOCUS1495</name>
    <name evidence="5" type="ORF">TMI583_LOCUS1496</name>
</gene>
<evidence type="ECO:0000313" key="6">
    <source>
        <dbReference type="Proteomes" id="UP000677228"/>
    </source>
</evidence>
<dbReference type="GO" id="GO:0005975">
    <property type="term" value="P:carbohydrate metabolic process"/>
    <property type="evidence" value="ECO:0007669"/>
    <property type="project" value="InterPro"/>
</dbReference>
<dbReference type="PANTHER" id="PTHR11927">
    <property type="entry name" value="GALACTOSIDE 2-L-FUCOSYLTRANSFERASE"/>
    <property type="match status" value="1"/>
</dbReference>
<evidence type="ECO:0000313" key="5">
    <source>
        <dbReference type="EMBL" id="CAF3519541.1"/>
    </source>
</evidence>
<organism evidence="4 6">
    <name type="scientific">Didymodactylos carnosus</name>
    <dbReference type="NCBI Taxonomy" id="1234261"/>
    <lineage>
        <taxon>Eukaryota</taxon>
        <taxon>Metazoa</taxon>
        <taxon>Spiralia</taxon>
        <taxon>Gnathifera</taxon>
        <taxon>Rotifera</taxon>
        <taxon>Eurotatoria</taxon>
        <taxon>Bdelloidea</taxon>
        <taxon>Philodinida</taxon>
        <taxon>Philodinidae</taxon>
        <taxon>Didymodactylos</taxon>
    </lineage>
</organism>
<reference evidence="4" key="1">
    <citation type="submission" date="2021-02" db="EMBL/GenBank/DDBJ databases">
        <authorList>
            <person name="Nowell W R."/>
        </authorList>
    </citation>
    <scope>NUCLEOTIDE SEQUENCE</scope>
</reference>
<comment type="subcellular location">
    <subcellularLocation>
        <location evidence="3">Golgi apparatus</location>
        <location evidence="3">Golgi stack membrane</location>
        <topology evidence="3">Single-pass type II membrane protein</topology>
    </subcellularLocation>
</comment>
<name>A0A8S2CLZ9_9BILA</name>
<evidence type="ECO:0000256" key="2">
    <source>
        <dbReference type="ARBA" id="ARBA00022679"/>
    </source>
</evidence>
<dbReference type="EMBL" id="CAJNOK010000278">
    <property type="protein sequence ID" value="CAF0741983.1"/>
    <property type="molecule type" value="Genomic_DNA"/>
</dbReference>
<dbReference type="GO" id="GO:0032580">
    <property type="term" value="C:Golgi cisterna membrane"/>
    <property type="evidence" value="ECO:0007669"/>
    <property type="project" value="UniProtKB-SubCell"/>
</dbReference>
<keyword evidence="1 3" id="KW-0328">Glycosyltransferase</keyword>
<evidence type="ECO:0000313" key="4">
    <source>
        <dbReference type="EMBL" id="CAF0741983.1"/>
    </source>
</evidence>
<proteinExistence type="inferred from homology"/>
<keyword evidence="3" id="KW-0735">Signal-anchor</keyword>
<dbReference type="InterPro" id="IPR002516">
    <property type="entry name" value="Glyco_trans_11"/>
</dbReference>
<keyword evidence="2 3" id="KW-0808">Transferase</keyword>
<dbReference type="Gene3D" id="3.40.50.11350">
    <property type="match status" value="1"/>
</dbReference>
<evidence type="ECO:0000256" key="3">
    <source>
        <dbReference type="RuleBase" id="RU363129"/>
    </source>
</evidence>
<dbReference type="Proteomes" id="UP000677228">
    <property type="component" value="Unassembled WGS sequence"/>
</dbReference>